<evidence type="ECO:0000313" key="1">
    <source>
        <dbReference type="EMBL" id="KAF4307054.1"/>
    </source>
</evidence>
<sequence>MPYLQLSRATEADIDSLLDPLYAAFEGNDLRTMFFGHDTPKSRASAKERISATMKAGGQNVWLRVVEQETGRVVGGSWWMIYPNWVPHPSLTPDAAAAVSIDYLDGEDRVMGETMLKDWMTRRARYMYGHPHILLALLFTSPSVQRLGAGSMQVQWGTALADQLLVPWYVEGTPAGHKLYAANGADDLEKVRCVARAGGKDGSGVKASDGKSEWVSEYTMMKREPRRTVVEREARRVLKN</sequence>
<dbReference type="Gene3D" id="3.40.630.30">
    <property type="match status" value="1"/>
</dbReference>
<reference evidence="1" key="1">
    <citation type="submission" date="2020-04" db="EMBL/GenBank/DDBJ databases">
        <title>Genome Assembly and Annotation of Botryosphaeria dothidea sdau 11-99, a Latent Pathogen of Apple Fruit Ring Rot in China.</title>
        <authorList>
            <person name="Yu C."/>
            <person name="Diao Y."/>
            <person name="Lu Q."/>
            <person name="Zhao J."/>
            <person name="Cui S."/>
            <person name="Peng C."/>
            <person name="He B."/>
            <person name="Liu H."/>
        </authorList>
    </citation>
    <scope>NUCLEOTIDE SEQUENCE [LARGE SCALE GENOMIC DNA]</scope>
    <source>
        <strain evidence="1">Sdau11-99</strain>
    </source>
</reference>
<dbReference type="InterPro" id="IPR016181">
    <property type="entry name" value="Acyl_CoA_acyltransferase"/>
</dbReference>
<dbReference type="PANTHER" id="PTHR42791:SF14">
    <property type="entry name" value="N-ACETYLTRANSFERASE DOMAIN-CONTAINING PROTEIN"/>
    <property type="match status" value="1"/>
</dbReference>
<gene>
    <name evidence="1" type="ORF">GTA08_BOTSDO05537</name>
</gene>
<evidence type="ECO:0000313" key="2">
    <source>
        <dbReference type="Proteomes" id="UP000572817"/>
    </source>
</evidence>
<dbReference type="Proteomes" id="UP000572817">
    <property type="component" value="Unassembled WGS sequence"/>
</dbReference>
<dbReference type="GO" id="GO:0016746">
    <property type="term" value="F:acyltransferase activity"/>
    <property type="evidence" value="ECO:0007669"/>
    <property type="project" value="UniProtKB-KW"/>
</dbReference>
<accession>A0A8H4IVE2</accession>
<dbReference type="InterPro" id="IPR052523">
    <property type="entry name" value="Trichothecene_AcTrans"/>
</dbReference>
<dbReference type="PANTHER" id="PTHR42791">
    <property type="entry name" value="GNAT FAMILY ACETYLTRANSFERASE"/>
    <property type="match status" value="1"/>
</dbReference>
<dbReference type="OrthoDB" id="4738875at2759"/>
<name>A0A8H4IVE2_9PEZI</name>
<dbReference type="SUPFAM" id="SSF55729">
    <property type="entry name" value="Acyl-CoA N-acyltransferases (Nat)"/>
    <property type="match status" value="1"/>
</dbReference>
<dbReference type="EMBL" id="WWBZ02000033">
    <property type="protein sequence ID" value="KAF4307054.1"/>
    <property type="molecule type" value="Genomic_DNA"/>
</dbReference>
<protein>
    <submittedName>
        <fullName evidence="1">Acyl-CoA N-acyltransferase</fullName>
    </submittedName>
</protein>
<keyword evidence="2" id="KW-1185">Reference proteome</keyword>
<comment type="caution">
    <text evidence="1">The sequence shown here is derived from an EMBL/GenBank/DDBJ whole genome shotgun (WGS) entry which is preliminary data.</text>
</comment>
<proteinExistence type="predicted"/>
<dbReference type="AlphaFoldDB" id="A0A8H4IVE2"/>
<organism evidence="1 2">
    <name type="scientific">Botryosphaeria dothidea</name>
    <dbReference type="NCBI Taxonomy" id="55169"/>
    <lineage>
        <taxon>Eukaryota</taxon>
        <taxon>Fungi</taxon>
        <taxon>Dikarya</taxon>
        <taxon>Ascomycota</taxon>
        <taxon>Pezizomycotina</taxon>
        <taxon>Dothideomycetes</taxon>
        <taxon>Dothideomycetes incertae sedis</taxon>
        <taxon>Botryosphaeriales</taxon>
        <taxon>Botryosphaeriaceae</taxon>
        <taxon>Botryosphaeria</taxon>
    </lineage>
</organism>